<comment type="caution">
    <text evidence="9">The sequence shown here is derived from an EMBL/GenBank/DDBJ whole genome shotgun (WGS) entry which is preliminary data.</text>
</comment>
<dbReference type="GO" id="GO:0160147">
    <property type="term" value="F:tRNA pseudouridine(38-40) synthase activity"/>
    <property type="evidence" value="ECO:0007669"/>
    <property type="project" value="UniProtKB-EC"/>
</dbReference>
<keyword evidence="10" id="KW-1185">Reference proteome</keyword>
<dbReference type="InterPro" id="IPR020094">
    <property type="entry name" value="TruA/RsuA/RluB/E/F_N"/>
</dbReference>
<dbReference type="RefSeq" id="WP_132244842.1">
    <property type="nucleotide sequence ID" value="NZ_SLWV01000010.1"/>
</dbReference>
<proteinExistence type="inferred from homology"/>
<dbReference type="FunFam" id="3.30.70.580:FF:000001">
    <property type="entry name" value="tRNA pseudouridine synthase A"/>
    <property type="match status" value="1"/>
</dbReference>
<dbReference type="GO" id="GO:0003723">
    <property type="term" value="F:RNA binding"/>
    <property type="evidence" value="ECO:0007669"/>
    <property type="project" value="InterPro"/>
</dbReference>
<feature type="active site" description="Nucleophile" evidence="4 5">
    <location>
        <position position="52"/>
    </location>
</feature>
<keyword evidence="3 4" id="KW-0413">Isomerase</keyword>
<dbReference type="InterPro" id="IPR020097">
    <property type="entry name" value="PsdUridine_synth_TruA_a/b_dom"/>
</dbReference>
<dbReference type="InterPro" id="IPR001406">
    <property type="entry name" value="PsdUridine_synth_TruA"/>
</dbReference>
<accession>A0A4R2KLP7</accession>
<comment type="function">
    <text evidence="4">Formation of pseudouridine at positions 38, 39 and 40 in the anticodon stem and loop of transfer RNAs.</text>
</comment>
<comment type="catalytic activity">
    <reaction evidence="4 7">
        <text>uridine(38/39/40) in tRNA = pseudouridine(38/39/40) in tRNA</text>
        <dbReference type="Rhea" id="RHEA:22376"/>
        <dbReference type="Rhea" id="RHEA-COMP:10085"/>
        <dbReference type="Rhea" id="RHEA-COMP:10087"/>
        <dbReference type="ChEBI" id="CHEBI:65314"/>
        <dbReference type="ChEBI" id="CHEBI:65315"/>
        <dbReference type="EC" id="5.4.99.12"/>
    </reaction>
</comment>
<dbReference type="Pfam" id="PF01416">
    <property type="entry name" value="PseudoU_synth_1"/>
    <property type="match status" value="2"/>
</dbReference>
<dbReference type="Proteomes" id="UP000294919">
    <property type="component" value="Unassembled WGS sequence"/>
</dbReference>
<sequence length="244" mass="27795">MKNVKLIIEYDGTNFSGWQMQPNARTVQEEIEKGLKKIIKKEVKINGSGRTDAGVHALGQVANFKETFSIPIQKIPLALNAMIPEDISIKEAIEVPENFHARYHAKGKRYIYKIYNGQLRSALLKNHAYFTSYTLNVEKMKKATAYFIGEHDFKAFMASRTSIKNTVRTIQDIRLYEQEELLILDIKGNGFLYNMVRIMTGTLVDIGRGRIDEKDLPNIIKSCSRESAGHTAPPQGLYLAEVYY</sequence>
<evidence type="ECO:0000256" key="3">
    <source>
        <dbReference type="ARBA" id="ARBA00023235"/>
    </source>
</evidence>
<feature type="domain" description="Pseudouridine synthase I TruA alpha/beta" evidence="8">
    <location>
        <begin position="7"/>
        <end position="103"/>
    </location>
</feature>
<dbReference type="Gene3D" id="3.30.70.580">
    <property type="entry name" value="Pseudouridine synthase I, catalytic domain, N-terminal subdomain"/>
    <property type="match status" value="1"/>
</dbReference>
<dbReference type="OrthoDB" id="9811823at2"/>
<evidence type="ECO:0000256" key="5">
    <source>
        <dbReference type="PIRSR" id="PIRSR001430-1"/>
    </source>
</evidence>
<feature type="domain" description="Pseudouridine synthase I TruA alpha/beta" evidence="8">
    <location>
        <begin position="143"/>
        <end position="244"/>
    </location>
</feature>
<dbReference type="CDD" id="cd02570">
    <property type="entry name" value="PseudoU_synth_EcTruA"/>
    <property type="match status" value="1"/>
</dbReference>
<dbReference type="Gene3D" id="3.30.70.660">
    <property type="entry name" value="Pseudouridine synthase I, catalytic domain, C-terminal subdomain"/>
    <property type="match status" value="1"/>
</dbReference>
<comment type="caution">
    <text evidence="4">Lacks conserved residue(s) required for the propagation of feature annotation.</text>
</comment>
<dbReference type="SUPFAM" id="SSF55120">
    <property type="entry name" value="Pseudouridine synthase"/>
    <property type="match status" value="1"/>
</dbReference>
<evidence type="ECO:0000313" key="10">
    <source>
        <dbReference type="Proteomes" id="UP000294919"/>
    </source>
</evidence>
<protein>
    <recommendedName>
        <fullName evidence="4">tRNA pseudouridine synthase A</fullName>
        <ecNumber evidence="4">5.4.99.12</ecNumber>
    </recommendedName>
    <alternativeName>
        <fullName evidence="4">tRNA pseudouridine(38-40) synthase</fullName>
    </alternativeName>
    <alternativeName>
        <fullName evidence="4">tRNA pseudouridylate synthase I</fullName>
    </alternativeName>
    <alternativeName>
        <fullName evidence="4">tRNA-uridine isomerase I</fullName>
    </alternativeName>
</protein>
<dbReference type="GO" id="GO:0031119">
    <property type="term" value="P:tRNA pseudouridine synthesis"/>
    <property type="evidence" value="ECO:0007669"/>
    <property type="project" value="UniProtKB-UniRule"/>
</dbReference>
<evidence type="ECO:0000256" key="7">
    <source>
        <dbReference type="RuleBase" id="RU003792"/>
    </source>
</evidence>
<dbReference type="PIRSF" id="PIRSF001430">
    <property type="entry name" value="tRNA_psdUrid_synth"/>
    <property type="match status" value="1"/>
</dbReference>
<name>A0A4R2KLP7_9FIRM</name>
<dbReference type="PANTHER" id="PTHR11142:SF0">
    <property type="entry name" value="TRNA PSEUDOURIDINE SYNTHASE-LIKE 1"/>
    <property type="match status" value="1"/>
</dbReference>
<gene>
    <name evidence="4" type="primary">truA</name>
    <name evidence="9" type="ORF">EV214_11052</name>
</gene>
<dbReference type="HAMAP" id="MF_00171">
    <property type="entry name" value="TruA"/>
    <property type="match status" value="1"/>
</dbReference>
<dbReference type="NCBIfam" id="TIGR00071">
    <property type="entry name" value="hisT_truA"/>
    <property type="match status" value="1"/>
</dbReference>
<organism evidence="9 10">
    <name type="scientific">Marinisporobacter balticus</name>
    <dbReference type="NCBI Taxonomy" id="2018667"/>
    <lineage>
        <taxon>Bacteria</taxon>
        <taxon>Bacillati</taxon>
        <taxon>Bacillota</taxon>
        <taxon>Clostridia</taxon>
        <taxon>Peptostreptococcales</taxon>
        <taxon>Thermotaleaceae</taxon>
        <taxon>Marinisporobacter</taxon>
    </lineage>
</organism>
<evidence type="ECO:0000313" key="9">
    <source>
        <dbReference type="EMBL" id="TCO74981.1"/>
    </source>
</evidence>
<dbReference type="InterPro" id="IPR020095">
    <property type="entry name" value="PsdUridine_synth_TruA_C"/>
</dbReference>
<dbReference type="InterPro" id="IPR020103">
    <property type="entry name" value="PsdUridine_synth_cat_dom_sf"/>
</dbReference>
<evidence type="ECO:0000256" key="2">
    <source>
        <dbReference type="ARBA" id="ARBA00022694"/>
    </source>
</evidence>
<comment type="similarity">
    <text evidence="1 4 7">Belongs to the tRNA pseudouridine synthase TruA family.</text>
</comment>
<dbReference type="EC" id="5.4.99.12" evidence="4"/>
<evidence type="ECO:0000256" key="4">
    <source>
        <dbReference type="HAMAP-Rule" id="MF_00171"/>
    </source>
</evidence>
<dbReference type="PANTHER" id="PTHR11142">
    <property type="entry name" value="PSEUDOURIDYLATE SYNTHASE"/>
    <property type="match status" value="1"/>
</dbReference>
<evidence type="ECO:0000256" key="1">
    <source>
        <dbReference type="ARBA" id="ARBA00009375"/>
    </source>
</evidence>
<dbReference type="AlphaFoldDB" id="A0A4R2KLP7"/>
<dbReference type="EMBL" id="SLWV01000010">
    <property type="protein sequence ID" value="TCO74981.1"/>
    <property type="molecule type" value="Genomic_DNA"/>
</dbReference>
<keyword evidence="2 4" id="KW-0819">tRNA processing</keyword>
<evidence type="ECO:0000256" key="6">
    <source>
        <dbReference type="PIRSR" id="PIRSR001430-2"/>
    </source>
</evidence>
<evidence type="ECO:0000259" key="8">
    <source>
        <dbReference type="Pfam" id="PF01416"/>
    </source>
</evidence>
<feature type="binding site" evidence="4 6">
    <location>
        <position position="110"/>
    </location>
    <ligand>
        <name>substrate</name>
    </ligand>
</feature>
<reference evidence="9 10" key="1">
    <citation type="submission" date="2019-03" db="EMBL/GenBank/DDBJ databases">
        <title>Genomic Encyclopedia of Type Strains, Phase IV (KMG-IV): sequencing the most valuable type-strain genomes for metagenomic binning, comparative biology and taxonomic classification.</title>
        <authorList>
            <person name="Goeker M."/>
        </authorList>
    </citation>
    <scope>NUCLEOTIDE SEQUENCE [LARGE SCALE GENOMIC DNA]</scope>
    <source>
        <strain evidence="9 10">DSM 102940</strain>
    </source>
</reference>
<comment type="subunit">
    <text evidence="4">Homodimer.</text>
</comment>